<evidence type="ECO:0000313" key="5">
    <source>
        <dbReference type="Proteomes" id="UP000179454"/>
    </source>
</evidence>
<dbReference type="Proteomes" id="UP000179536">
    <property type="component" value="Unassembled WGS sequence"/>
</dbReference>
<dbReference type="InterPro" id="IPR036291">
    <property type="entry name" value="NAD(P)-bd_dom_sf"/>
</dbReference>
<dbReference type="Pfam" id="PF01370">
    <property type="entry name" value="Epimerase"/>
    <property type="match status" value="1"/>
</dbReference>
<proteinExistence type="predicted"/>
<accession>A0ABD6HH75</accession>
<dbReference type="Proteomes" id="UP000179454">
    <property type="component" value="Unassembled WGS sequence"/>
</dbReference>
<dbReference type="AlphaFoldDB" id="A0ABD6HH75"/>
<comment type="caution">
    <text evidence="4">The sequence shown here is derived from an EMBL/GenBank/DDBJ whole genome shotgun (WGS) entry which is preliminary data.</text>
</comment>
<dbReference type="InterPro" id="IPR051783">
    <property type="entry name" value="NAD(P)-dependent_oxidoreduct"/>
</dbReference>
<gene>
    <name evidence="4" type="ORF">BBK91_024425</name>
    <name evidence="3" type="ORF">BBL17_024855</name>
</gene>
<keyword evidence="1" id="KW-0812">Transmembrane</keyword>
<reference evidence="5 6" key="1">
    <citation type="submission" date="2019-11" db="EMBL/GenBank/DDBJ databases">
        <title>Whole-genome sequencing of Allorhizobium vitis.</title>
        <authorList>
            <person name="Gan H.M."/>
            <person name="Savka M.A."/>
        </authorList>
    </citation>
    <scope>NUCLEOTIDE SEQUENCE [LARGE SCALE GENOMIC DNA]</scope>
    <source>
        <strain evidence="4 6">RF2/1</strain>
        <strain evidence="3 5">T1/7</strain>
    </source>
</reference>
<evidence type="ECO:0000313" key="3">
    <source>
        <dbReference type="EMBL" id="MUO45003.1"/>
    </source>
</evidence>
<dbReference type="EMBL" id="MBFE02000026">
    <property type="protein sequence ID" value="MUO45003.1"/>
    <property type="molecule type" value="Genomic_DNA"/>
</dbReference>
<dbReference type="EMBL" id="MBFA02000024">
    <property type="protein sequence ID" value="MUP13002.1"/>
    <property type="molecule type" value="Genomic_DNA"/>
</dbReference>
<evidence type="ECO:0000313" key="6">
    <source>
        <dbReference type="Proteomes" id="UP000179536"/>
    </source>
</evidence>
<evidence type="ECO:0000313" key="4">
    <source>
        <dbReference type="EMBL" id="MUP13002.1"/>
    </source>
</evidence>
<keyword evidence="1" id="KW-0472">Membrane</keyword>
<sequence length="316" mass="33662">MKGDIALAQHVFIIGATGFVGGAVARHFVSRRFRVTGLARSGEAAGRLRAAGMTVQIGDLAERLLTVTEFARNADVVMFAAQVPPHVELDAVKALLDALDGSGKTFVFLSGSGVLCQRTQGAWSAESFGEDDPFEPEPLAVARVEAETLVRATSSRGIRGIVMRPPLIWGPEDHGHVSMVYRSVAATGAACYIGDGLAAYSNVHVDDIARLFELAVTKGEGGAVYHAAAGEIPNRWIAEAVARDLGCETRNVSMSEAADIWGEFGALIMSVSSRVRDAQTRKSLGWSPRHTDMLSEIGEPRLRTLATSSTLEGTQQ</sequence>
<dbReference type="SUPFAM" id="SSF51735">
    <property type="entry name" value="NAD(P)-binding Rossmann-fold domains"/>
    <property type="match status" value="1"/>
</dbReference>
<organism evidence="4 6">
    <name type="scientific">Agrobacterium vitis</name>
    <name type="common">Rhizobium vitis</name>
    <dbReference type="NCBI Taxonomy" id="373"/>
    <lineage>
        <taxon>Bacteria</taxon>
        <taxon>Pseudomonadati</taxon>
        <taxon>Pseudomonadota</taxon>
        <taxon>Alphaproteobacteria</taxon>
        <taxon>Hyphomicrobiales</taxon>
        <taxon>Rhizobiaceae</taxon>
        <taxon>Rhizobium/Agrobacterium group</taxon>
        <taxon>Agrobacterium</taxon>
    </lineage>
</organism>
<dbReference type="InterPro" id="IPR001509">
    <property type="entry name" value="Epimerase_deHydtase"/>
</dbReference>
<evidence type="ECO:0000259" key="2">
    <source>
        <dbReference type="Pfam" id="PF01370"/>
    </source>
</evidence>
<dbReference type="PANTHER" id="PTHR48079">
    <property type="entry name" value="PROTEIN YEEZ"/>
    <property type="match status" value="1"/>
</dbReference>
<protein>
    <submittedName>
        <fullName evidence="4">NAD-dependent epimerase/dehydratase family protein</fullName>
    </submittedName>
</protein>
<evidence type="ECO:0000256" key="1">
    <source>
        <dbReference type="SAM" id="Phobius"/>
    </source>
</evidence>
<feature type="transmembrane region" description="Helical" evidence="1">
    <location>
        <begin position="6"/>
        <end position="25"/>
    </location>
</feature>
<keyword evidence="5" id="KW-1185">Reference proteome</keyword>
<name>A0ABD6HH75_AGRVI</name>
<keyword evidence="1" id="KW-1133">Transmembrane helix</keyword>
<dbReference type="Gene3D" id="3.40.50.720">
    <property type="entry name" value="NAD(P)-binding Rossmann-like Domain"/>
    <property type="match status" value="1"/>
</dbReference>
<dbReference type="PANTHER" id="PTHR48079:SF6">
    <property type="entry name" value="NAD(P)-BINDING DOMAIN-CONTAINING PROTEIN-RELATED"/>
    <property type="match status" value="1"/>
</dbReference>
<feature type="domain" description="NAD-dependent epimerase/dehydratase" evidence="2">
    <location>
        <begin position="11"/>
        <end position="225"/>
    </location>
</feature>